<dbReference type="EMBL" id="LAZR01023817">
    <property type="protein sequence ID" value="KKL77218.1"/>
    <property type="molecule type" value="Genomic_DNA"/>
</dbReference>
<organism evidence="1">
    <name type="scientific">marine sediment metagenome</name>
    <dbReference type="NCBI Taxonomy" id="412755"/>
    <lineage>
        <taxon>unclassified sequences</taxon>
        <taxon>metagenomes</taxon>
        <taxon>ecological metagenomes</taxon>
    </lineage>
</organism>
<protein>
    <submittedName>
        <fullName evidence="1">Uncharacterized protein</fullName>
    </submittedName>
</protein>
<proteinExistence type="predicted"/>
<sequence length="87" mass="10249">MNERQVVEAALQTWSPSRNLGSEFDWTIRWVVEFSMLAKWANYRIDRALTTLMLQLGIVDPCGCSRCFTRMDTPKMPKWWATRGNYD</sequence>
<accession>A0A0F9ESU8</accession>
<name>A0A0F9ESU8_9ZZZZ</name>
<gene>
    <name evidence="1" type="ORF">LCGC14_2037070</name>
</gene>
<comment type="caution">
    <text evidence="1">The sequence shown here is derived from an EMBL/GenBank/DDBJ whole genome shotgun (WGS) entry which is preliminary data.</text>
</comment>
<dbReference type="AlphaFoldDB" id="A0A0F9ESU8"/>
<evidence type="ECO:0000313" key="1">
    <source>
        <dbReference type="EMBL" id="KKL77218.1"/>
    </source>
</evidence>
<reference evidence="1" key="1">
    <citation type="journal article" date="2015" name="Nature">
        <title>Complex archaea that bridge the gap between prokaryotes and eukaryotes.</title>
        <authorList>
            <person name="Spang A."/>
            <person name="Saw J.H."/>
            <person name="Jorgensen S.L."/>
            <person name="Zaremba-Niedzwiedzka K."/>
            <person name="Martijn J."/>
            <person name="Lind A.E."/>
            <person name="van Eijk R."/>
            <person name="Schleper C."/>
            <person name="Guy L."/>
            <person name="Ettema T.J."/>
        </authorList>
    </citation>
    <scope>NUCLEOTIDE SEQUENCE</scope>
</reference>